<dbReference type="PANTHER" id="PTHR39201">
    <property type="entry name" value="EXPORTED PROTEIN-RELATED"/>
    <property type="match status" value="1"/>
</dbReference>
<feature type="domain" description="Flavodoxin-like" evidence="1">
    <location>
        <begin position="4"/>
        <end position="157"/>
    </location>
</feature>
<dbReference type="GO" id="GO:0016651">
    <property type="term" value="F:oxidoreductase activity, acting on NAD(P)H"/>
    <property type="evidence" value="ECO:0007669"/>
    <property type="project" value="UniProtKB-ARBA"/>
</dbReference>
<name>A0A9D1LBU5_9FIRM</name>
<dbReference type="Proteomes" id="UP000824072">
    <property type="component" value="Unassembled WGS sequence"/>
</dbReference>
<reference evidence="2" key="1">
    <citation type="submission" date="2020-10" db="EMBL/GenBank/DDBJ databases">
        <authorList>
            <person name="Gilroy R."/>
        </authorList>
    </citation>
    <scope>NUCLEOTIDE SEQUENCE</scope>
    <source>
        <strain evidence="2">ChiHcec3-11533</strain>
    </source>
</reference>
<dbReference type="SUPFAM" id="SSF52218">
    <property type="entry name" value="Flavoproteins"/>
    <property type="match status" value="1"/>
</dbReference>
<dbReference type="InterPro" id="IPR029039">
    <property type="entry name" value="Flavoprotein-like_sf"/>
</dbReference>
<reference evidence="2" key="2">
    <citation type="journal article" date="2021" name="PeerJ">
        <title>Extensive microbial diversity within the chicken gut microbiome revealed by metagenomics and culture.</title>
        <authorList>
            <person name="Gilroy R."/>
            <person name="Ravi A."/>
            <person name="Getino M."/>
            <person name="Pursley I."/>
            <person name="Horton D.L."/>
            <person name="Alikhan N.F."/>
            <person name="Baker D."/>
            <person name="Gharbi K."/>
            <person name="Hall N."/>
            <person name="Watson M."/>
            <person name="Adriaenssens E.M."/>
            <person name="Foster-Nyarko E."/>
            <person name="Jarju S."/>
            <person name="Secka A."/>
            <person name="Antonio M."/>
            <person name="Oren A."/>
            <person name="Chaudhuri R.R."/>
            <person name="La Ragione R."/>
            <person name="Hildebrand F."/>
            <person name="Pallen M.J."/>
        </authorList>
    </citation>
    <scope>NUCLEOTIDE SEQUENCE</scope>
    <source>
        <strain evidence="2">ChiHcec3-11533</strain>
    </source>
</reference>
<dbReference type="InterPro" id="IPR008254">
    <property type="entry name" value="Flavodoxin/NO_synth"/>
</dbReference>
<proteinExistence type="predicted"/>
<sequence>MKHVLVAYFSVSGVTAKLAKTFADVTRADLFEIRPAQAYTAADLNWKDRQSRSSLEMMDPNARPALAERVENMDQYDAVILAFPIWWGEAPRVVETFVEAHDLSGKTVLSICTSGGSGYGKSGKILASLTDDRVHWMEGDRFSANAAPEEIDAWLSKKGWKIDRKA</sequence>
<dbReference type="AlphaFoldDB" id="A0A9D1LBU5"/>
<dbReference type="Pfam" id="PF12682">
    <property type="entry name" value="Flavodoxin_4"/>
    <property type="match status" value="1"/>
</dbReference>
<evidence type="ECO:0000313" key="2">
    <source>
        <dbReference type="EMBL" id="HIU33760.1"/>
    </source>
</evidence>
<dbReference type="EMBL" id="DVMU01000092">
    <property type="protein sequence ID" value="HIU33760.1"/>
    <property type="molecule type" value="Genomic_DNA"/>
</dbReference>
<accession>A0A9D1LBU5</accession>
<organism evidence="2 3">
    <name type="scientific">Candidatus Pullichristensenella excrementigallinarum</name>
    <dbReference type="NCBI Taxonomy" id="2840907"/>
    <lineage>
        <taxon>Bacteria</taxon>
        <taxon>Bacillati</taxon>
        <taxon>Bacillota</taxon>
        <taxon>Clostridia</taxon>
        <taxon>Candidatus Pullichristensenella</taxon>
    </lineage>
</organism>
<evidence type="ECO:0000313" key="3">
    <source>
        <dbReference type="Proteomes" id="UP000824072"/>
    </source>
</evidence>
<gene>
    <name evidence="2" type="ORF">IAB02_04280</name>
</gene>
<dbReference type="Gene3D" id="3.40.50.360">
    <property type="match status" value="1"/>
</dbReference>
<dbReference type="GO" id="GO:0010181">
    <property type="term" value="F:FMN binding"/>
    <property type="evidence" value="ECO:0007669"/>
    <property type="project" value="InterPro"/>
</dbReference>
<dbReference type="PANTHER" id="PTHR39201:SF1">
    <property type="entry name" value="FLAVODOXIN-LIKE DOMAIN-CONTAINING PROTEIN"/>
    <property type="match status" value="1"/>
</dbReference>
<comment type="caution">
    <text evidence="2">The sequence shown here is derived from an EMBL/GenBank/DDBJ whole genome shotgun (WGS) entry which is preliminary data.</text>
</comment>
<evidence type="ECO:0000259" key="1">
    <source>
        <dbReference type="Pfam" id="PF12682"/>
    </source>
</evidence>
<protein>
    <submittedName>
        <fullName evidence="2">NAD(P)H-dependent oxidoreductase</fullName>
    </submittedName>
</protein>